<name>A0ABU5XLJ0_9MYCO</name>
<dbReference type="EMBL" id="JAYJJR010000013">
    <property type="protein sequence ID" value="MEB3023064.1"/>
    <property type="molecule type" value="Genomic_DNA"/>
</dbReference>
<evidence type="ECO:0000313" key="2">
    <source>
        <dbReference type="Proteomes" id="UP001299596"/>
    </source>
</evidence>
<dbReference type="Proteomes" id="UP001299596">
    <property type="component" value="Unassembled WGS sequence"/>
</dbReference>
<comment type="caution">
    <text evidence="1">The sequence shown here is derived from an EMBL/GenBank/DDBJ whole genome shotgun (WGS) entry which is preliminary data.</text>
</comment>
<evidence type="ECO:0000313" key="1">
    <source>
        <dbReference type="EMBL" id="MEB3023064.1"/>
    </source>
</evidence>
<reference evidence="1 2" key="1">
    <citation type="submission" date="2023-12" db="EMBL/GenBank/DDBJ databases">
        <title>Description of new species of Mycobacterium terrae complex isolated from sewage at the Sao Paulo Zoological Park Foundation in Brazil.</title>
        <authorList>
            <person name="Romagnoli C.L."/>
            <person name="Conceicao E.C."/>
            <person name="Machado E."/>
            <person name="Barreto L.B.P.F."/>
            <person name="Sharma A."/>
            <person name="Silva N.M."/>
            <person name="Marques L.E."/>
            <person name="Juliana M.A."/>
            <person name="Lourenco M.C.S."/>
            <person name="Digiampietri L.A."/>
            <person name="Suffys P.N."/>
            <person name="Viana-Niero C."/>
        </authorList>
    </citation>
    <scope>NUCLEOTIDE SEQUENCE [LARGE SCALE GENOMIC DNA]</scope>
    <source>
        <strain evidence="1 2">MYC098</strain>
    </source>
</reference>
<gene>
    <name evidence="1" type="ORF">K6T79_18640</name>
</gene>
<proteinExistence type="predicted"/>
<keyword evidence="2" id="KW-1185">Reference proteome</keyword>
<sequence length="133" mass="14036">MADAGATEVLEPAESERGMSSVRTWSGFAHRGGNGVFSGTRIGIPESVIGFAGLDTKVTVIEEPSGEYRGWVYTGREADPPIMIEHARIFDMQFPYGAAAAIGAGEGSAVPLSVIEATVNSELSIRCEGERES</sequence>
<accession>A0ABU5XLJ0</accession>
<organism evidence="1 2">
    <name type="scientific">[Mycobacterium] crassicus</name>
    <dbReference type="NCBI Taxonomy" id="2872309"/>
    <lineage>
        <taxon>Bacteria</taxon>
        <taxon>Bacillati</taxon>
        <taxon>Actinomycetota</taxon>
        <taxon>Actinomycetes</taxon>
        <taxon>Mycobacteriales</taxon>
        <taxon>Mycobacteriaceae</taxon>
        <taxon>Mycolicibacter</taxon>
    </lineage>
</organism>
<dbReference type="RefSeq" id="WP_329780327.1">
    <property type="nucleotide sequence ID" value="NZ_JAYJJR010000013.1"/>
</dbReference>
<protein>
    <submittedName>
        <fullName evidence="1">Uncharacterized protein</fullName>
    </submittedName>
</protein>